<dbReference type="GO" id="GO:0016787">
    <property type="term" value="F:hydrolase activity"/>
    <property type="evidence" value="ECO:0007669"/>
    <property type="project" value="UniProtKB-KW"/>
</dbReference>
<reference evidence="2 3" key="1">
    <citation type="submission" date="2018-04" db="EMBL/GenBank/DDBJ databases">
        <title>Sphingobacterium sp. M46 Genome.</title>
        <authorList>
            <person name="Cheng J."/>
            <person name="Li Y."/>
        </authorList>
    </citation>
    <scope>NUCLEOTIDE SEQUENCE [LARGE SCALE GENOMIC DNA]</scope>
    <source>
        <strain evidence="2 3">M46</strain>
    </source>
</reference>
<dbReference type="InterPro" id="IPR036866">
    <property type="entry name" value="RibonucZ/Hydroxyglut_hydro"/>
</dbReference>
<feature type="domain" description="Metallo-beta-lactamase" evidence="1">
    <location>
        <begin position="34"/>
        <end position="224"/>
    </location>
</feature>
<evidence type="ECO:0000313" key="2">
    <source>
        <dbReference type="EMBL" id="PUV25978.1"/>
    </source>
</evidence>
<dbReference type="EMBL" id="QCXX01000001">
    <property type="protein sequence ID" value="PUV25978.1"/>
    <property type="molecule type" value="Genomic_DNA"/>
</dbReference>
<dbReference type="Pfam" id="PF12706">
    <property type="entry name" value="Lactamase_B_2"/>
    <property type="match status" value="1"/>
</dbReference>
<evidence type="ECO:0000259" key="1">
    <source>
        <dbReference type="SMART" id="SM00849"/>
    </source>
</evidence>
<proteinExistence type="predicted"/>
<keyword evidence="2" id="KW-0378">Hydrolase</keyword>
<dbReference type="RefSeq" id="WP_108632275.1">
    <property type="nucleotide sequence ID" value="NZ_DAMCKI010000073.1"/>
</dbReference>
<name>A0A363NZ52_9SPHI</name>
<gene>
    <name evidence="2" type="ORF">DCO56_03130</name>
</gene>
<dbReference type="AlphaFoldDB" id="A0A363NZ52"/>
<dbReference type="InterPro" id="IPR001279">
    <property type="entry name" value="Metallo-B-lactamas"/>
</dbReference>
<comment type="caution">
    <text evidence="2">The sequence shown here is derived from an EMBL/GenBank/DDBJ whole genome shotgun (WGS) entry which is preliminary data.</text>
</comment>
<dbReference type="SMART" id="SM00849">
    <property type="entry name" value="Lactamase_B"/>
    <property type="match status" value="1"/>
</dbReference>
<keyword evidence="3" id="KW-1185">Reference proteome</keyword>
<sequence>MRITFLGTGTSQGVPVIACQCQVCQSQDKHDKRLRSSILIEYNDHTLVVDTGPDFRYQMLREKVLHLDAVLMTHPHKDHIAGLDDVRAFNYQQHSSIAIYGTAALHEALKREFYYAFTEIKYPGAPRLDLEEIKAGEPLFLFGKEIMPLEVLHYKMPVLGFRIDDFAYITDAKFISEESRKLLKGVKILVVNALQKESHISHLTLQEAITFAEDINADKTYFTHIGHRMGLHAEVSEELPPNIYLAYDRLQINLDESI</sequence>
<protein>
    <submittedName>
        <fullName evidence="2">MBL fold metallo-hydrolase</fullName>
    </submittedName>
</protein>
<evidence type="ECO:0000313" key="3">
    <source>
        <dbReference type="Proteomes" id="UP000250831"/>
    </source>
</evidence>
<accession>A0A363NZ52</accession>
<dbReference type="PANTHER" id="PTHR42663:SF6">
    <property type="entry name" value="HYDROLASE C777.06C-RELATED"/>
    <property type="match status" value="1"/>
</dbReference>
<dbReference type="PANTHER" id="PTHR42663">
    <property type="entry name" value="HYDROLASE C777.06C-RELATED-RELATED"/>
    <property type="match status" value="1"/>
</dbReference>
<dbReference type="CDD" id="cd16279">
    <property type="entry name" value="metallo-hydrolase-like_MBL-fold"/>
    <property type="match status" value="1"/>
</dbReference>
<dbReference type="Gene3D" id="3.60.15.10">
    <property type="entry name" value="Ribonuclease Z/Hydroxyacylglutathione hydrolase-like"/>
    <property type="match status" value="1"/>
</dbReference>
<dbReference type="SUPFAM" id="SSF56281">
    <property type="entry name" value="Metallo-hydrolase/oxidoreductase"/>
    <property type="match status" value="1"/>
</dbReference>
<dbReference type="OrthoDB" id="9781189at2"/>
<organism evidence="2 3">
    <name type="scientific">Sphingobacterium athyrii</name>
    <dbReference type="NCBI Taxonomy" id="2152717"/>
    <lineage>
        <taxon>Bacteria</taxon>
        <taxon>Pseudomonadati</taxon>
        <taxon>Bacteroidota</taxon>
        <taxon>Sphingobacteriia</taxon>
        <taxon>Sphingobacteriales</taxon>
        <taxon>Sphingobacteriaceae</taxon>
        <taxon>Sphingobacterium</taxon>
    </lineage>
</organism>
<dbReference type="Proteomes" id="UP000250831">
    <property type="component" value="Unassembled WGS sequence"/>
</dbReference>